<evidence type="ECO:0000313" key="2">
    <source>
        <dbReference type="Proteomes" id="UP000026960"/>
    </source>
</evidence>
<dbReference type="STRING" id="65489.A0A0D3H4A2"/>
<protein>
    <recommendedName>
        <fullName evidence="3">DUF1618 domain-containing protein</fullName>
    </recommendedName>
</protein>
<evidence type="ECO:0000313" key="1">
    <source>
        <dbReference type="EnsemblPlants" id="OBART09G02630.1"/>
    </source>
</evidence>
<name>A0A0D3H4A2_9ORYZ</name>
<proteinExistence type="predicted"/>
<dbReference type="Proteomes" id="UP000026960">
    <property type="component" value="Chromosome 9"/>
</dbReference>
<dbReference type="HOGENOM" id="CLU_024027_2_0_1"/>
<accession>A0A0D3H4A2</accession>
<reference evidence="1" key="2">
    <citation type="submission" date="2015-03" db="UniProtKB">
        <authorList>
            <consortium name="EnsemblPlants"/>
        </authorList>
    </citation>
    <scope>IDENTIFICATION</scope>
</reference>
<organism evidence="1">
    <name type="scientific">Oryza barthii</name>
    <dbReference type="NCBI Taxonomy" id="65489"/>
    <lineage>
        <taxon>Eukaryota</taxon>
        <taxon>Viridiplantae</taxon>
        <taxon>Streptophyta</taxon>
        <taxon>Embryophyta</taxon>
        <taxon>Tracheophyta</taxon>
        <taxon>Spermatophyta</taxon>
        <taxon>Magnoliopsida</taxon>
        <taxon>Liliopsida</taxon>
        <taxon>Poales</taxon>
        <taxon>Poaceae</taxon>
        <taxon>BOP clade</taxon>
        <taxon>Oryzoideae</taxon>
        <taxon>Oryzeae</taxon>
        <taxon>Oryzinae</taxon>
        <taxon>Oryza</taxon>
    </lineage>
</organism>
<dbReference type="Gramene" id="OBART09G02630.1">
    <property type="protein sequence ID" value="OBART09G02630.1"/>
    <property type="gene ID" value="OBART09G02630"/>
</dbReference>
<dbReference type="AlphaFoldDB" id="A0A0D3H4A2"/>
<dbReference type="PaxDb" id="65489-OBART09G02630.1"/>
<dbReference type="PANTHER" id="PTHR33207">
    <property type="entry name" value="F-BOX DOMAIN CONTAINING PROTEIN-RELATED"/>
    <property type="match status" value="1"/>
</dbReference>
<dbReference type="eggNOG" id="ENOG502R6NM">
    <property type="taxonomic scope" value="Eukaryota"/>
</dbReference>
<sequence>MAMVASRGAALACRRLSRRLLSHSSSASVLPPLLGHFHQPMVVPPVGLATAPPEMEKLTVPVFHPLTASSSPRLSLDFVPDLSHFSLYDSHHGLLLLRHYNCEYFNPRLFLVCDPADAADGGLRFEAVCVAVDVDRPRAWVATYRDGECRWRALPRSRGVAIEFDTHWLEYLAVRAAGSLYWHICYNPCALALDTDTLEFSFLRVPALMFDGTSNTHKCRIGEMPEDGRLCVGSVERQELLLCVRGSGDGSDNGWVVERRVRIREVLDGVPWIPKNSFLRHFNLWLRDIDAGRTGKVFIGTLGYGIFSYDLNTGKLENLATEDGMQYGHPILPYFSAPVDAGSD</sequence>
<evidence type="ECO:0008006" key="3">
    <source>
        <dbReference type="Google" id="ProtNLM"/>
    </source>
</evidence>
<dbReference type="EnsemblPlants" id="OBART09G02630.1">
    <property type="protein sequence ID" value="OBART09G02630.1"/>
    <property type="gene ID" value="OBART09G02630"/>
</dbReference>
<keyword evidence="2" id="KW-1185">Reference proteome</keyword>
<reference evidence="1" key="1">
    <citation type="journal article" date="2009" name="Rice">
        <title>De Novo Next Generation Sequencing of Plant Genomes.</title>
        <authorList>
            <person name="Rounsley S."/>
            <person name="Marri P.R."/>
            <person name="Yu Y."/>
            <person name="He R."/>
            <person name="Sisneros N."/>
            <person name="Goicoechea J.L."/>
            <person name="Lee S.J."/>
            <person name="Angelova A."/>
            <person name="Kudrna D."/>
            <person name="Luo M."/>
            <person name="Affourtit J."/>
            <person name="Desany B."/>
            <person name="Knight J."/>
            <person name="Niazi F."/>
            <person name="Egholm M."/>
            <person name="Wing R.A."/>
        </authorList>
    </citation>
    <scope>NUCLEOTIDE SEQUENCE [LARGE SCALE GENOMIC DNA]</scope>
    <source>
        <strain evidence="1">cv. IRGC 105608</strain>
    </source>
</reference>